<comment type="caution">
    <text evidence="1">The sequence shown here is derived from an EMBL/GenBank/DDBJ whole genome shotgun (WGS) entry which is preliminary data.</text>
</comment>
<keyword evidence="2" id="KW-1185">Reference proteome</keyword>
<gene>
    <name evidence="1" type="ORF">IU449_26990</name>
</gene>
<name>A0ABS0DI56_9NOCA</name>
<proteinExistence type="predicted"/>
<dbReference type="Proteomes" id="UP000707731">
    <property type="component" value="Unassembled WGS sequence"/>
</dbReference>
<dbReference type="EMBL" id="JADLQN010000010">
    <property type="protein sequence ID" value="MBF6358147.1"/>
    <property type="molecule type" value="Genomic_DNA"/>
</dbReference>
<organism evidence="1 2">
    <name type="scientific">Nocardia higoensis</name>
    <dbReference type="NCBI Taxonomy" id="228599"/>
    <lineage>
        <taxon>Bacteria</taxon>
        <taxon>Bacillati</taxon>
        <taxon>Actinomycetota</taxon>
        <taxon>Actinomycetes</taxon>
        <taxon>Mycobacteriales</taxon>
        <taxon>Nocardiaceae</taxon>
        <taxon>Nocardia</taxon>
    </lineage>
</organism>
<sequence length="90" mass="10145">MTAQTSERVDSIEHLDHTPMCSMARHAGAPTKAAFWLNGHDCHDRLACTACLARNKQRFAQLLDEVGRVGCKHCLKFFSSWDNWCTVVPL</sequence>
<evidence type="ECO:0000313" key="1">
    <source>
        <dbReference type="EMBL" id="MBF6358147.1"/>
    </source>
</evidence>
<dbReference type="RefSeq" id="WP_195004986.1">
    <property type="nucleotide sequence ID" value="NZ_JADLQN010000010.1"/>
</dbReference>
<protein>
    <submittedName>
        <fullName evidence="1">Uncharacterized protein</fullName>
    </submittedName>
</protein>
<reference evidence="1 2" key="1">
    <citation type="submission" date="2020-10" db="EMBL/GenBank/DDBJ databases">
        <title>Identification of Nocardia species via Next-generation sequencing and recognition of intraspecies genetic diversity.</title>
        <authorList>
            <person name="Li P."/>
            <person name="Li P."/>
            <person name="Lu B."/>
        </authorList>
    </citation>
    <scope>NUCLEOTIDE SEQUENCE [LARGE SCALE GENOMIC DNA]</scope>
    <source>
        <strain evidence="1 2">BJ06-0143</strain>
    </source>
</reference>
<evidence type="ECO:0000313" key="2">
    <source>
        <dbReference type="Proteomes" id="UP000707731"/>
    </source>
</evidence>
<accession>A0ABS0DI56</accession>